<organism evidence="1">
    <name type="scientific">Flagellimonas sp. MMG031</name>
    <dbReference type="NCBI Taxonomy" id="3158549"/>
    <lineage>
        <taxon>Bacteria</taxon>
        <taxon>Pseudomonadati</taxon>
        <taxon>Bacteroidota</taxon>
        <taxon>Flavobacteriia</taxon>
        <taxon>Flavobacteriales</taxon>
        <taxon>Flavobacteriaceae</taxon>
        <taxon>Flagellimonas</taxon>
    </lineage>
</organism>
<dbReference type="AlphaFoldDB" id="A0AAU7MX87"/>
<gene>
    <name evidence="1" type="ORF">ABNE31_14685</name>
</gene>
<protein>
    <submittedName>
        <fullName evidence="1">DUF4138 domain-containing protein</fullName>
    </submittedName>
</protein>
<dbReference type="Pfam" id="PF13595">
    <property type="entry name" value="DUF4138"/>
    <property type="match status" value="1"/>
</dbReference>
<reference evidence="1" key="1">
    <citation type="submission" date="2024-05" db="EMBL/GenBank/DDBJ databases">
        <title>Draft Genome Sequences of Flagellimonas sp. MMG031 and Marinobacter sp. MMG032 Isolated from the dinoflagellate Symbiodinium pilosum.</title>
        <authorList>
            <person name="Shikuma N.J."/>
            <person name="Farrell M.V."/>
        </authorList>
    </citation>
    <scope>NUCLEOTIDE SEQUENCE</scope>
    <source>
        <strain evidence="1">MMG031</strain>
    </source>
</reference>
<dbReference type="KEGG" id="fld:ABNE31_14685"/>
<evidence type="ECO:0000313" key="1">
    <source>
        <dbReference type="EMBL" id="XBQ22842.1"/>
    </source>
</evidence>
<sequence length="298" mass="34775">MKIYPYLPILFFSLATLYGQTDTLYVNDTHVLPLIFPKPISRAVTGHSNYTLGYNQETPERVGLLQGNQGDDSNLLVVTEDGLAYSYYLVYRKPLEEKHRFVNKSEAIGNVLPEKRKDEMAQKKRRRFQTVTLADSLQYSKASRYFMERNTTVFKAKRKDGMVLRLRDVAYFGRETYIVLEIENKSDIDFEVDFVQLFKVHGNPRKKSSYQKLSLEPLYGYKKPSIVKVGHVERFVYVVPKFTLIGRERLMIELQEKSGSRKLLLKGKRYHGRAKGSNIKWQSKGPNRIFEPKVFTRH</sequence>
<dbReference type="RefSeq" id="WP_349351671.1">
    <property type="nucleotide sequence ID" value="NZ_CP157804.1"/>
</dbReference>
<dbReference type="InterPro" id="IPR022298">
    <property type="entry name" value="Conjug_transposon_TraN"/>
</dbReference>
<accession>A0AAU7MX87</accession>
<name>A0AAU7MX87_9FLAO</name>
<proteinExistence type="predicted"/>
<dbReference type="EMBL" id="CP157804">
    <property type="protein sequence ID" value="XBQ22842.1"/>
    <property type="molecule type" value="Genomic_DNA"/>
</dbReference>